<evidence type="ECO:0000259" key="1">
    <source>
        <dbReference type="PROSITE" id="PS50003"/>
    </source>
</evidence>
<keyword evidence="2" id="KW-0808">Transferase</keyword>
<dbReference type="GO" id="GO:0004674">
    <property type="term" value="F:protein serine/threonine kinase activity"/>
    <property type="evidence" value="ECO:0007669"/>
    <property type="project" value="UniProtKB-KW"/>
</dbReference>
<organism evidence="2 3">
    <name type="scientific">Trypanosoma theileri</name>
    <dbReference type="NCBI Taxonomy" id="67003"/>
    <lineage>
        <taxon>Eukaryota</taxon>
        <taxon>Discoba</taxon>
        <taxon>Euglenozoa</taxon>
        <taxon>Kinetoplastea</taxon>
        <taxon>Metakinetoplastina</taxon>
        <taxon>Trypanosomatida</taxon>
        <taxon>Trypanosomatidae</taxon>
        <taxon>Trypanosoma</taxon>
    </lineage>
</organism>
<dbReference type="OrthoDB" id="257858at2759"/>
<feature type="non-terminal residue" evidence="2">
    <location>
        <position position="1"/>
    </location>
</feature>
<dbReference type="AlphaFoldDB" id="A0A1X0P7W9"/>
<evidence type="ECO:0000313" key="3">
    <source>
        <dbReference type="Proteomes" id="UP000192257"/>
    </source>
</evidence>
<dbReference type="EMBL" id="NBCO01000002">
    <property type="protein sequence ID" value="ORC93032.1"/>
    <property type="molecule type" value="Genomic_DNA"/>
</dbReference>
<gene>
    <name evidence="2" type="ORF">TM35_000023580</name>
</gene>
<keyword evidence="3" id="KW-1185">Reference proteome</keyword>
<accession>A0A1X0P7W9</accession>
<dbReference type="SUPFAM" id="SSF50729">
    <property type="entry name" value="PH domain-like"/>
    <property type="match status" value="1"/>
</dbReference>
<protein>
    <submittedName>
        <fullName evidence="2">Putative serine/threonine protein kinase</fullName>
    </submittedName>
</protein>
<dbReference type="VEuPathDB" id="TriTrypDB:TM35_000023580"/>
<evidence type="ECO:0000313" key="2">
    <source>
        <dbReference type="EMBL" id="ORC93032.1"/>
    </source>
</evidence>
<feature type="domain" description="PH" evidence="1">
    <location>
        <begin position="1"/>
        <end position="106"/>
    </location>
</feature>
<name>A0A1X0P7W9_9TRYP</name>
<sequence>DLAWKRRYLCILGVLEDGEKLNGNKVPKFKSLNLVLAVTKDTIKQQCIATPFAELEDVFPVPAKYTGSDVQHVFAVAFKTGKRLLFQVRGEPERDEWMEKIQQALGIDDVD</sequence>
<reference evidence="2 3" key="1">
    <citation type="submission" date="2017-03" db="EMBL/GenBank/DDBJ databases">
        <title>An alternative strategy for trypanosome survival in the mammalian bloodstream revealed through genome and transcriptome analysis of the ubiquitous bovine parasite Trypanosoma (Megatrypanum) theileri.</title>
        <authorList>
            <person name="Kelly S."/>
            <person name="Ivens A."/>
            <person name="Mott A."/>
            <person name="O'Neill E."/>
            <person name="Emms D."/>
            <person name="Macleod O."/>
            <person name="Voorheis P."/>
            <person name="Matthews J."/>
            <person name="Matthews K."/>
            <person name="Carrington M."/>
        </authorList>
    </citation>
    <scope>NUCLEOTIDE SEQUENCE [LARGE SCALE GENOMIC DNA]</scope>
    <source>
        <strain evidence="2">Edinburgh</strain>
    </source>
</reference>
<dbReference type="Gene3D" id="2.30.29.30">
    <property type="entry name" value="Pleckstrin-homology domain (PH domain)/Phosphotyrosine-binding domain (PTB)"/>
    <property type="match status" value="1"/>
</dbReference>
<dbReference type="Proteomes" id="UP000192257">
    <property type="component" value="Unassembled WGS sequence"/>
</dbReference>
<comment type="caution">
    <text evidence="2">The sequence shown here is derived from an EMBL/GenBank/DDBJ whole genome shotgun (WGS) entry which is preliminary data.</text>
</comment>
<proteinExistence type="predicted"/>
<dbReference type="InterPro" id="IPR001849">
    <property type="entry name" value="PH_domain"/>
</dbReference>
<dbReference type="PROSITE" id="PS50003">
    <property type="entry name" value="PH_DOMAIN"/>
    <property type="match status" value="1"/>
</dbReference>
<keyword evidence="2" id="KW-0723">Serine/threonine-protein kinase</keyword>
<dbReference type="RefSeq" id="XP_028887098.1">
    <property type="nucleotide sequence ID" value="XM_029021676.1"/>
</dbReference>
<dbReference type="InterPro" id="IPR011993">
    <property type="entry name" value="PH-like_dom_sf"/>
</dbReference>
<dbReference type="GeneID" id="39981456"/>
<keyword evidence="2" id="KW-0418">Kinase</keyword>